<organism evidence="2 3">
    <name type="scientific">Amycolatopsis rubida</name>
    <dbReference type="NCBI Taxonomy" id="112413"/>
    <lineage>
        <taxon>Bacteria</taxon>
        <taxon>Bacillati</taxon>
        <taxon>Actinomycetota</taxon>
        <taxon>Actinomycetes</taxon>
        <taxon>Pseudonocardiales</taxon>
        <taxon>Pseudonocardiaceae</taxon>
        <taxon>Amycolatopsis</taxon>
    </lineage>
</organism>
<evidence type="ECO:0000313" key="2">
    <source>
        <dbReference type="EMBL" id="SFP27055.1"/>
    </source>
</evidence>
<dbReference type="Proteomes" id="UP000199137">
    <property type="component" value="Unassembled WGS sequence"/>
</dbReference>
<reference evidence="1 4" key="3">
    <citation type="submission" date="2020-01" db="EMBL/GenBank/DDBJ databases">
        <title>Insect and environment-associated Actinomycetes.</title>
        <authorList>
            <person name="Currrie C."/>
            <person name="Chevrette M."/>
            <person name="Carlson C."/>
            <person name="Stubbendieck R."/>
            <person name="Wendt-Pienkowski E."/>
        </authorList>
    </citation>
    <scope>NUCLEOTIDE SEQUENCE [LARGE SCALE GENOMIC DNA]</scope>
    <source>
        <strain evidence="1 4">SID8386</strain>
    </source>
</reference>
<dbReference type="STRING" id="112413.SAMN05421854_104580"/>
<accession>A0A1I5NZ59</accession>
<dbReference type="EMBL" id="FOWC01000004">
    <property type="protein sequence ID" value="SFP27055.1"/>
    <property type="molecule type" value="Genomic_DNA"/>
</dbReference>
<dbReference type="AlphaFoldDB" id="A0A1I5NZ59"/>
<keyword evidence="4" id="KW-1185">Reference proteome</keyword>
<sequence>MVDLAETLDDIRVRVRAPGSDIEAELRRRTDITLSFGESVYEFIDEPALERVLAGIARLLWAGWQRQYRAAIDETDLNIDADDARDSNFFADRAQVEAIGGSADERITISAAGMADFSVRVKPGTVREIPEDQFSASVSEAAAKLIQDFQLKVDDLKKRYYE</sequence>
<dbReference type="RefSeq" id="WP_067592911.1">
    <property type="nucleotide sequence ID" value="NZ_FOWC01000004.1"/>
</dbReference>
<proteinExistence type="predicted"/>
<protein>
    <submittedName>
        <fullName evidence="2">Uncharacterized protein</fullName>
    </submittedName>
</protein>
<gene>
    <name evidence="1" type="ORF">G3I59_11185</name>
    <name evidence="2" type="ORF">SAMN05421854_104580</name>
</gene>
<dbReference type="OrthoDB" id="3679680at2"/>
<evidence type="ECO:0000313" key="4">
    <source>
        <dbReference type="Proteomes" id="UP000470404"/>
    </source>
</evidence>
<evidence type="ECO:0000313" key="1">
    <source>
        <dbReference type="EMBL" id="NEC56139.1"/>
    </source>
</evidence>
<dbReference type="EMBL" id="JAAGNC010000065">
    <property type="protein sequence ID" value="NEC56139.1"/>
    <property type="molecule type" value="Genomic_DNA"/>
</dbReference>
<reference evidence="2" key="2">
    <citation type="submission" date="2016-10" db="EMBL/GenBank/DDBJ databases">
        <authorList>
            <person name="de Groot N.N."/>
        </authorList>
    </citation>
    <scope>NUCLEOTIDE SEQUENCE [LARGE SCALE GENOMIC DNA]</scope>
    <source>
        <strain evidence="2">DSM 44637</strain>
    </source>
</reference>
<dbReference type="Proteomes" id="UP000470404">
    <property type="component" value="Unassembled WGS sequence"/>
</dbReference>
<evidence type="ECO:0000313" key="3">
    <source>
        <dbReference type="Proteomes" id="UP000199137"/>
    </source>
</evidence>
<reference evidence="3" key="1">
    <citation type="submission" date="2016-10" db="EMBL/GenBank/DDBJ databases">
        <authorList>
            <person name="Varghese N."/>
            <person name="Submissions S."/>
        </authorList>
    </citation>
    <scope>NUCLEOTIDE SEQUENCE [LARGE SCALE GENOMIC DNA]</scope>
    <source>
        <strain evidence="3">DSM 44637</strain>
    </source>
</reference>
<name>A0A1I5NZ59_9PSEU</name>